<feature type="transmembrane region" description="Helical" evidence="6">
    <location>
        <begin position="37"/>
        <end position="61"/>
    </location>
</feature>
<proteinExistence type="inferred from homology"/>
<reference evidence="7 8" key="1">
    <citation type="submission" date="2018-06" db="EMBL/GenBank/DDBJ databases">
        <title>Whole genome sequencing of Candida tropicalis (genome annotated by CSBL at Korea University).</title>
        <authorList>
            <person name="Ahn J."/>
        </authorList>
    </citation>
    <scope>NUCLEOTIDE SEQUENCE [LARGE SCALE GENOMIC DNA]</scope>
    <source>
        <strain evidence="7 8">ATCC 20962</strain>
    </source>
</reference>
<evidence type="ECO:0000256" key="4">
    <source>
        <dbReference type="ARBA" id="ARBA00023136"/>
    </source>
</evidence>
<dbReference type="OrthoDB" id="196717at2759"/>
<feature type="transmembrane region" description="Helical" evidence="6">
    <location>
        <begin position="260"/>
        <end position="281"/>
    </location>
</feature>
<dbReference type="EMBL" id="QLNQ01000020">
    <property type="protein sequence ID" value="RCK65337.1"/>
    <property type="molecule type" value="Genomic_DNA"/>
</dbReference>
<evidence type="ECO:0000313" key="8">
    <source>
        <dbReference type="Proteomes" id="UP000253472"/>
    </source>
</evidence>
<evidence type="ECO:0000256" key="1">
    <source>
        <dbReference type="ARBA" id="ARBA00004370"/>
    </source>
</evidence>
<dbReference type="GO" id="GO:0016780">
    <property type="term" value="F:phosphotransferase activity, for other substituted phosphate groups"/>
    <property type="evidence" value="ECO:0007669"/>
    <property type="project" value="InterPro"/>
</dbReference>
<dbReference type="PANTHER" id="PTHR10414">
    <property type="entry name" value="ETHANOLAMINEPHOSPHOTRANSFERASE"/>
    <property type="match status" value="1"/>
</dbReference>
<dbReference type="PROSITE" id="PS00379">
    <property type="entry name" value="CDP_ALCOHOL_P_TRANSF"/>
    <property type="match status" value="1"/>
</dbReference>
<dbReference type="Proteomes" id="UP000253472">
    <property type="component" value="Unassembled WGS sequence"/>
</dbReference>
<keyword evidence="6" id="KW-0812">Transmembrane</keyword>
<protein>
    <submittedName>
        <fullName evidence="7">Choline/ethanolaminephosphotransferase 1</fullName>
    </submittedName>
</protein>
<keyword evidence="6" id="KW-1133">Transmembrane helix</keyword>
<organism evidence="7 8">
    <name type="scientific">Candida viswanathii</name>
    <dbReference type="NCBI Taxonomy" id="5486"/>
    <lineage>
        <taxon>Eukaryota</taxon>
        <taxon>Fungi</taxon>
        <taxon>Dikarya</taxon>
        <taxon>Ascomycota</taxon>
        <taxon>Saccharomycotina</taxon>
        <taxon>Pichiomycetes</taxon>
        <taxon>Debaryomycetaceae</taxon>
        <taxon>Candida/Lodderomyces clade</taxon>
        <taxon>Candida</taxon>
    </lineage>
</organism>
<dbReference type="InterPro" id="IPR043130">
    <property type="entry name" value="CDP-OH_PTrfase_TM_dom"/>
</dbReference>
<comment type="subcellular location">
    <subcellularLocation>
        <location evidence="1">Membrane</location>
    </subcellularLocation>
</comment>
<comment type="similarity">
    <text evidence="2 5">Belongs to the CDP-alcohol phosphatidyltransferase class-I family.</text>
</comment>
<dbReference type="AlphaFoldDB" id="A0A367YHU0"/>
<accession>A0A367YHU0</accession>
<feature type="transmembrane region" description="Helical" evidence="6">
    <location>
        <begin position="191"/>
        <end position="210"/>
    </location>
</feature>
<evidence type="ECO:0000313" key="7">
    <source>
        <dbReference type="EMBL" id="RCK65337.1"/>
    </source>
</evidence>
<evidence type="ECO:0000256" key="6">
    <source>
        <dbReference type="SAM" id="Phobius"/>
    </source>
</evidence>
<gene>
    <name evidence="7" type="primary">EPT1</name>
    <name evidence="7" type="ORF">Cantr_01269</name>
</gene>
<dbReference type="GO" id="GO:0008654">
    <property type="term" value="P:phospholipid biosynthetic process"/>
    <property type="evidence" value="ECO:0007669"/>
    <property type="project" value="InterPro"/>
</dbReference>
<dbReference type="STRING" id="5486.A0A367YHU0"/>
<evidence type="ECO:0000256" key="5">
    <source>
        <dbReference type="RuleBase" id="RU003750"/>
    </source>
</evidence>
<keyword evidence="3 5" id="KW-0808">Transferase</keyword>
<comment type="caution">
    <text evidence="7">The sequence shown here is derived from an EMBL/GenBank/DDBJ whole genome shotgun (WGS) entry which is preliminary data.</text>
</comment>
<dbReference type="InterPro" id="IPR014472">
    <property type="entry name" value="CHOPT"/>
</dbReference>
<sequence length="330" mass="37236">MGLFVPTNKLHNLKLYKYSSEDHSIISKYILKKWWSWFVQIFPLWMAPNVVTLLGLFFVIANCYTFDGCDGAHARRTKQSGPLGELFDHSIDAINTTLGSFVFASVLKMGYGGLFLLSQFATVCNFYCSTWEEYHTHTLFLSKFSGPVEGILMICAVYIITGILGPDIWSIDLFELNLTSLGYDYVKVDSSIIYVVIGLASMYFNIAQAMSNVAKYYKQKEHNNEQLANKETAEAYQGLYPFSSTTLSLSFTSGFPYIQYPMIIPIVQLVLSKFLIGFYGFGTAKVLHAISWLGCGVTLGIHIIFVADIIFEITTYLDIYALSIKHKKVH</sequence>
<name>A0A367YHU0_9ASCO</name>
<feature type="transmembrane region" description="Helical" evidence="6">
    <location>
        <begin position="287"/>
        <end position="311"/>
    </location>
</feature>
<evidence type="ECO:0000256" key="2">
    <source>
        <dbReference type="ARBA" id="ARBA00010441"/>
    </source>
</evidence>
<dbReference type="InterPro" id="IPR048254">
    <property type="entry name" value="CDP_ALCOHOL_P_TRANSF_CS"/>
</dbReference>
<evidence type="ECO:0000256" key="3">
    <source>
        <dbReference type="ARBA" id="ARBA00022679"/>
    </source>
</evidence>
<keyword evidence="4 6" id="KW-0472">Membrane</keyword>
<dbReference type="InterPro" id="IPR000462">
    <property type="entry name" value="CDP-OH_P_trans"/>
</dbReference>
<dbReference type="Pfam" id="PF01066">
    <property type="entry name" value="CDP-OH_P_transf"/>
    <property type="match status" value="1"/>
</dbReference>
<dbReference type="GO" id="GO:0016020">
    <property type="term" value="C:membrane"/>
    <property type="evidence" value="ECO:0007669"/>
    <property type="project" value="UniProtKB-SubCell"/>
</dbReference>
<feature type="transmembrane region" description="Helical" evidence="6">
    <location>
        <begin position="150"/>
        <end position="171"/>
    </location>
</feature>
<feature type="transmembrane region" description="Helical" evidence="6">
    <location>
        <begin position="109"/>
        <end position="129"/>
    </location>
</feature>
<dbReference type="Gene3D" id="1.20.120.1760">
    <property type="match status" value="1"/>
</dbReference>
<dbReference type="PANTHER" id="PTHR10414:SF37">
    <property type="entry name" value="BB IN A BOXCAR, ISOFORM C"/>
    <property type="match status" value="1"/>
</dbReference>
<keyword evidence="8" id="KW-1185">Reference proteome</keyword>